<name>A0A2X3KW44_9BACT</name>
<dbReference type="InterPro" id="IPR002744">
    <property type="entry name" value="MIP18-like"/>
</dbReference>
<dbReference type="RefSeq" id="WP_122031031.1">
    <property type="nucleotide sequence ID" value="NZ_LS483254.1"/>
</dbReference>
<dbReference type="InterPro" id="IPR034904">
    <property type="entry name" value="FSCA_dom_sf"/>
</dbReference>
<feature type="domain" description="MIP18 family-like" evidence="1">
    <location>
        <begin position="4"/>
        <end position="77"/>
    </location>
</feature>
<dbReference type="OrthoDB" id="9805360at2"/>
<dbReference type="KEGG" id="bana:BARAN1_0784"/>
<organism evidence="2 3">
    <name type="scientific">Candidatus Bipolaricaulis anaerobius</name>
    <dbReference type="NCBI Taxonomy" id="2026885"/>
    <lineage>
        <taxon>Bacteria</taxon>
        <taxon>Candidatus Bipolaricaulota</taxon>
        <taxon>Candidatus Bipolaricaulia</taxon>
        <taxon>Candidatus Bipolaricaulales</taxon>
        <taxon>Candidatus Bipolaricaulaceae</taxon>
        <taxon>Candidatus Bipolaricaulis</taxon>
    </lineage>
</organism>
<dbReference type="EMBL" id="LS483254">
    <property type="protein sequence ID" value="SQD92808.1"/>
    <property type="molecule type" value="Genomic_DNA"/>
</dbReference>
<dbReference type="AlphaFoldDB" id="A0A2X3KW44"/>
<dbReference type="SUPFAM" id="SSF117916">
    <property type="entry name" value="Fe-S cluster assembly (FSCA) domain-like"/>
    <property type="match status" value="1"/>
</dbReference>
<dbReference type="Gene3D" id="3.30.300.130">
    <property type="entry name" value="Fe-S cluster assembly (FSCA)"/>
    <property type="match status" value="1"/>
</dbReference>
<proteinExistence type="predicted"/>
<gene>
    <name evidence="2" type="ORF">BARAN1_0784</name>
</gene>
<reference evidence="3" key="1">
    <citation type="submission" date="2018-05" db="EMBL/GenBank/DDBJ databases">
        <authorList>
            <person name="Hao L."/>
        </authorList>
    </citation>
    <scope>NUCLEOTIDE SEQUENCE [LARGE SCALE GENOMIC DNA]</scope>
</reference>
<evidence type="ECO:0000313" key="2">
    <source>
        <dbReference type="EMBL" id="SQD92808.1"/>
    </source>
</evidence>
<dbReference type="Proteomes" id="UP000249818">
    <property type="component" value="Chromosome BARAN1"/>
</dbReference>
<dbReference type="InterPro" id="IPR052339">
    <property type="entry name" value="Fe-S_Maturation_MIP18"/>
</dbReference>
<evidence type="ECO:0000259" key="1">
    <source>
        <dbReference type="Pfam" id="PF01883"/>
    </source>
</evidence>
<dbReference type="Pfam" id="PF01883">
    <property type="entry name" value="FeS_assembly_P"/>
    <property type="match status" value="1"/>
</dbReference>
<dbReference type="PANTHER" id="PTHR42831:SF1">
    <property type="entry name" value="FE-S PROTEIN MATURATION AUXILIARY FACTOR YITW"/>
    <property type="match status" value="1"/>
</dbReference>
<dbReference type="PANTHER" id="PTHR42831">
    <property type="entry name" value="FE-S PROTEIN MATURATION AUXILIARY FACTOR YITW"/>
    <property type="match status" value="1"/>
</dbReference>
<evidence type="ECO:0000313" key="3">
    <source>
        <dbReference type="Proteomes" id="UP000249818"/>
    </source>
</evidence>
<keyword evidence="3" id="KW-1185">Reference proteome</keyword>
<protein>
    <recommendedName>
        <fullName evidence="1">MIP18 family-like domain-containing protein</fullName>
    </recommendedName>
</protein>
<accession>A0A2X3KW44</accession>
<sequence>MPTEEQVRAVLRGITDPELGLNVVDLGLVYGIEVAGKRIRVRMTLTTSTCPFAATLPAQVEEALRAAFAGHEVEVVLVWEPRWTPERMSEDARRQFGTP</sequence>